<dbReference type="Proteomes" id="UP000279968">
    <property type="component" value="Unassembled WGS sequence"/>
</dbReference>
<protein>
    <submittedName>
        <fullName evidence="1">Uncharacterized protein</fullName>
    </submittedName>
</protein>
<sequence length="161" mass="17795">MTALTFPAVDLRALDDATLTALAAWHAEGAAATAAEQARRAAVAERVRKAAAWRLADEAGDDPRWTPQQWDGARICVGPRRGFRGFIVGRCTDGCEQVDGRPHWQLYQGASLTRVDCIPREHLRPVPTVRRAGGPGRVRCDYPCRCCMGDPRTRKTERTRA</sequence>
<dbReference type="AlphaFoldDB" id="A0A3B0A697"/>
<reference evidence="1 2" key="1">
    <citation type="journal article" date="2015" name="Int. J. Syst. Evol. Microbiol.">
        <title>Micromonospora costi sp. nov., isolated from a leaf of Costus speciosus.</title>
        <authorList>
            <person name="Thawai C."/>
        </authorList>
    </citation>
    <scope>NUCLEOTIDE SEQUENCE [LARGE SCALE GENOMIC DNA]</scope>
    <source>
        <strain evidence="1 2">CS1-12</strain>
    </source>
</reference>
<evidence type="ECO:0000313" key="1">
    <source>
        <dbReference type="EMBL" id="RKN56022.1"/>
    </source>
</evidence>
<name>A0A3B0A697_9ACTN</name>
<dbReference type="EMBL" id="RBAN01000002">
    <property type="protein sequence ID" value="RKN56022.1"/>
    <property type="molecule type" value="Genomic_DNA"/>
</dbReference>
<gene>
    <name evidence="1" type="ORF">D7193_15835</name>
</gene>
<comment type="caution">
    <text evidence="1">The sequence shown here is derived from an EMBL/GenBank/DDBJ whole genome shotgun (WGS) entry which is preliminary data.</text>
</comment>
<evidence type="ECO:0000313" key="2">
    <source>
        <dbReference type="Proteomes" id="UP000279968"/>
    </source>
</evidence>
<organism evidence="1 2">
    <name type="scientific">Micromonospora costi</name>
    <dbReference type="NCBI Taxonomy" id="1530042"/>
    <lineage>
        <taxon>Bacteria</taxon>
        <taxon>Bacillati</taxon>
        <taxon>Actinomycetota</taxon>
        <taxon>Actinomycetes</taxon>
        <taxon>Micromonosporales</taxon>
        <taxon>Micromonosporaceae</taxon>
        <taxon>Micromonospora</taxon>
    </lineage>
</organism>
<dbReference type="RefSeq" id="WP_120780205.1">
    <property type="nucleotide sequence ID" value="NZ_JBHLUP010000002.1"/>
</dbReference>
<proteinExistence type="predicted"/>
<keyword evidence="2" id="KW-1185">Reference proteome</keyword>
<dbReference type="OrthoDB" id="3395797at2"/>
<accession>A0A3B0A697</accession>